<dbReference type="Proteomes" id="UP001243009">
    <property type="component" value="Unassembled WGS sequence"/>
</dbReference>
<sequence>MAEIGTVPVTIRMSPERRDALDDLARRLERDRSELVDEAVAEFIDARLGWAAHLQAGLQEAEAGDIATEVEVAAAFAPRAKRD</sequence>
<evidence type="ECO:0000313" key="1">
    <source>
        <dbReference type="EMBL" id="MDO9707731.1"/>
    </source>
</evidence>
<keyword evidence="2" id="KW-1185">Reference proteome</keyword>
<name>A0ABT9DV04_9PROT</name>
<dbReference type="PANTHER" id="PTHR40688">
    <property type="match status" value="1"/>
</dbReference>
<dbReference type="InterPro" id="IPR052991">
    <property type="entry name" value="Non-func_TypeII_TA_Antitoxin"/>
</dbReference>
<dbReference type="PANTHER" id="PTHR40688:SF2">
    <property type="entry name" value="RIBBON-HELIX-HELIX PROTEIN COPG DOMAIN-CONTAINING PROTEIN"/>
    <property type="match status" value="1"/>
</dbReference>
<dbReference type="EMBL" id="JAUTWS010000004">
    <property type="protein sequence ID" value="MDO9707731.1"/>
    <property type="molecule type" value="Genomic_DNA"/>
</dbReference>
<comment type="caution">
    <text evidence="1">The sequence shown here is derived from an EMBL/GenBank/DDBJ whole genome shotgun (WGS) entry which is preliminary data.</text>
</comment>
<accession>A0ABT9DV04</accession>
<dbReference type="SUPFAM" id="SSF47598">
    <property type="entry name" value="Ribbon-helix-helix"/>
    <property type="match status" value="1"/>
</dbReference>
<reference evidence="1 2" key="1">
    <citation type="submission" date="2023-08" db="EMBL/GenBank/DDBJ databases">
        <title>The draft genome sequence of Paracraurococcus sp. LOR1-02.</title>
        <authorList>
            <person name="Kingkaew E."/>
            <person name="Tanasupawat S."/>
        </authorList>
    </citation>
    <scope>NUCLEOTIDE SEQUENCE [LARGE SCALE GENOMIC DNA]</scope>
    <source>
        <strain evidence="1 2">LOR1-02</strain>
    </source>
</reference>
<gene>
    <name evidence="1" type="ORF">Q7A36_05180</name>
</gene>
<proteinExistence type="predicted"/>
<organism evidence="1 2">
    <name type="scientific">Paracraurococcus lichenis</name>
    <dbReference type="NCBI Taxonomy" id="3064888"/>
    <lineage>
        <taxon>Bacteria</taxon>
        <taxon>Pseudomonadati</taxon>
        <taxon>Pseudomonadota</taxon>
        <taxon>Alphaproteobacteria</taxon>
        <taxon>Acetobacterales</taxon>
        <taxon>Roseomonadaceae</taxon>
        <taxon>Paracraurococcus</taxon>
    </lineage>
</organism>
<evidence type="ECO:0000313" key="2">
    <source>
        <dbReference type="Proteomes" id="UP001243009"/>
    </source>
</evidence>
<dbReference type="InterPro" id="IPR010985">
    <property type="entry name" value="Ribbon_hlx_hlx"/>
</dbReference>
<protein>
    <submittedName>
        <fullName evidence="1">Ribbon-helix-helix domain-containing protein</fullName>
    </submittedName>
</protein>
<dbReference type="RefSeq" id="WP_305102603.1">
    <property type="nucleotide sequence ID" value="NZ_JAUTWS010000004.1"/>
</dbReference>